<evidence type="ECO:0000313" key="1">
    <source>
        <dbReference type="EMBL" id="RMZ54345.1"/>
    </source>
</evidence>
<protein>
    <submittedName>
        <fullName evidence="1">Uncharacterized protein</fullName>
    </submittedName>
</protein>
<accession>A0A3M7KX85</accession>
<evidence type="ECO:0000313" key="2">
    <source>
        <dbReference type="Proteomes" id="UP000279271"/>
    </source>
</evidence>
<dbReference type="AlphaFoldDB" id="A0A3M7KX85"/>
<name>A0A3M7KX85_AUXPR</name>
<comment type="caution">
    <text evidence="1">The sequence shown here is derived from an EMBL/GenBank/DDBJ whole genome shotgun (WGS) entry which is preliminary data.</text>
</comment>
<dbReference type="Proteomes" id="UP000279271">
    <property type="component" value="Unassembled WGS sequence"/>
</dbReference>
<dbReference type="EMBL" id="QOKY01000180">
    <property type="protein sequence ID" value="RMZ54345.1"/>
    <property type="molecule type" value="Genomic_DNA"/>
</dbReference>
<proteinExistence type="predicted"/>
<organism evidence="1 2">
    <name type="scientific">Auxenochlorella protothecoides</name>
    <name type="common">Green microalga</name>
    <name type="synonym">Chlorella protothecoides</name>
    <dbReference type="NCBI Taxonomy" id="3075"/>
    <lineage>
        <taxon>Eukaryota</taxon>
        <taxon>Viridiplantae</taxon>
        <taxon>Chlorophyta</taxon>
        <taxon>core chlorophytes</taxon>
        <taxon>Trebouxiophyceae</taxon>
        <taxon>Chlorellales</taxon>
        <taxon>Chlorellaceae</taxon>
        <taxon>Auxenochlorella</taxon>
    </lineage>
</organism>
<reference evidence="2" key="1">
    <citation type="journal article" date="2018" name="Algal Res.">
        <title>Characterization of plant carbon substrate utilization by Auxenochlorella protothecoides.</title>
        <authorList>
            <person name="Vogler B.W."/>
            <person name="Starkenburg S.R."/>
            <person name="Sudasinghe N."/>
            <person name="Schambach J.Y."/>
            <person name="Rollin J.A."/>
            <person name="Pattathil S."/>
            <person name="Barry A.N."/>
        </authorList>
    </citation>
    <scope>NUCLEOTIDE SEQUENCE [LARGE SCALE GENOMIC DNA]</scope>
    <source>
        <strain evidence="2">UTEX 25</strain>
    </source>
</reference>
<gene>
    <name evidence="1" type="ORF">APUTEX25_001503</name>
</gene>
<sequence>MGVAEDELFNVKPLAAEHRRRTPNYAMLSPIVWAPIMYTMRHVLKGRVAPKTQHALFFGATCFGLLHAGIVMTSDSSV</sequence>